<protein>
    <submittedName>
        <fullName evidence="3">Methyltransferase</fullName>
    </submittedName>
</protein>
<evidence type="ECO:0000256" key="1">
    <source>
        <dbReference type="SAM" id="MobiDB-lite"/>
    </source>
</evidence>
<keyword evidence="3" id="KW-0808">Transferase</keyword>
<dbReference type="PANTHER" id="PTHR47739:SF1">
    <property type="entry name" value="TRNA1(VAL) (ADENINE(37)-N6)-METHYLTRANSFERASE"/>
    <property type="match status" value="1"/>
</dbReference>
<dbReference type="InterPro" id="IPR050210">
    <property type="entry name" value="tRNA_Adenine-N(6)_MTase"/>
</dbReference>
<dbReference type="Pfam" id="PF05175">
    <property type="entry name" value="MTS"/>
    <property type="match status" value="1"/>
</dbReference>
<dbReference type="GO" id="GO:0032259">
    <property type="term" value="P:methylation"/>
    <property type="evidence" value="ECO:0007669"/>
    <property type="project" value="UniProtKB-KW"/>
</dbReference>
<dbReference type="InterPro" id="IPR029063">
    <property type="entry name" value="SAM-dependent_MTases_sf"/>
</dbReference>
<dbReference type="Gene3D" id="3.40.50.150">
    <property type="entry name" value="Vaccinia Virus protein VP39"/>
    <property type="match status" value="1"/>
</dbReference>
<evidence type="ECO:0000259" key="2">
    <source>
        <dbReference type="Pfam" id="PF05175"/>
    </source>
</evidence>
<sequence>MAAIRPSSIRRSPSKTSASAFMVTRVAFLSQVRCDIVRSSTGVVPSVAGRAKTRHATTRGGASPPACGPRVMTDRSGLGAARSALASKPCRSGAWRAVQSGGDWSIMRFFQCRGPRAPGVPSLSIFIADQSEQMSDTTKFKSNAENEAETLTRDAIFGGALQLWQSRAGYRFGLDALLLASDLPPLAAGATVVELGAAQGAVALTVAWQRPDVQVVAVERQPELAALLRRNIEENGLKNVEVLEGDLRQRRELFTPQSAALVLANPPYYAEGARRPSANAQRAQAHHELHGTLEDFVRAAAYLLEHKGWLQLIAPPVRHLDVIAAAGVTDLRLAELRHYHDRADRPAYLTEYRFRRPSAPDLKIRAPLTIRNARGSYTAEVRRRLGMEEVEG</sequence>
<dbReference type="OrthoDB" id="5489421at2"/>
<feature type="domain" description="Methyltransferase small" evidence="2">
    <location>
        <begin position="178"/>
        <end position="278"/>
    </location>
</feature>
<evidence type="ECO:0000313" key="4">
    <source>
        <dbReference type="Proteomes" id="UP000321412"/>
    </source>
</evidence>
<name>A0A5C6X6G4_9DELT</name>
<comment type="caution">
    <text evidence="3">The sequence shown here is derived from an EMBL/GenBank/DDBJ whole genome shotgun (WGS) entry which is preliminary data.</text>
</comment>
<dbReference type="Proteomes" id="UP000321412">
    <property type="component" value="Unassembled WGS sequence"/>
</dbReference>
<dbReference type="PANTHER" id="PTHR47739">
    <property type="entry name" value="TRNA1(VAL) (ADENINE(37)-N6)-METHYLTRANSFERASE"/>
    <property type="match status" value="1"/>
</dbReference>
<gene>
    <name evidence="3" type="ORF">FRC98_17365</name>
</gene>
<reference evidence="3 4" key="1">
    <citation type="submission" date="2019-08" db="EMBL/GenBank/DDBJ databases">
        <title>Bradymonadales sp. TMQ4.</title>
        <authorList>
            <person name="Liang Q."/>
        </authorList>
    </citation>
    <scope>NUCLEOTIDE SEQUENCE [LARGE SCALE GENOMIC DNA]</scope>
    <source>
        <strain evidence="3 4">TMQ4</strain>
    </source>
</reference>
<dbReference type="GO" id="GO:0008168">
    <property type="term" value="F:methyltransferase activity"/>
    <property type="evidence" value="ECO:0007669"/>
    <property type="project" value="UniProtKB-KW"/>
</dbReference>
<dbReference type="CDD" id="cd02440">
    <property type="entry name" value="AdoMet_MTases"/>
    <property type="match status" value="1"/>
</dbReference>
<proteinExistence type="predicted"/>
<feature type="region of interest" description="Disordered" evidence="1">
    <location>
        <begin position="48"/>
        <end position="70"/>
    </location>
</feature>
<keyword evidence="4" id="KW-1185">Reference proteome</keyword>
<dbReference type="SUPFAM" id="SSF53335">
    <property type="entry name" value="S-adenosyl-L-methionine-dependent methyltransferases"/>
    <property type="match status" value="1"/>
</dbReference>
<evidence type="ECO:0000313" key="3">
    <source>
        <dbReference type="EMBL" id="TXD35235.1"/>
    </source>
</evidence>
<organism evidence="3 4">
    <name type="scientific">Lujinxingia vulgaris</name>
    <dbReference type="NCBI Taxonomy" id="2600176"/>
    <lineage>
        <taxon>Bacteria</taxon>
        <taxon>Deltaproteobacteria</taxon>
        <taxon>Bradymonadales</taxon>
        <taxon>Lujinxingiaceae</taxon>
        <taxon>Lujinxingia</taxon>
    </lineage>
</organism>
<keyword evidence="3" id="KW-0489">Methyltransferase</keyword>
<accession>A0A5C6X6G4</accession>
<dbReference type="AlphaFoldDB" id="A0A5C6X6G4"/>
<dbReference type="EMBL" id="VOSM01000010">
    <property type="protein sequence ID" value="TXD35235.1"/>
    <property type="molecule type" value="Genomic_DNA"/>
</dbReference>
<dbReference type="InterPro" id="IPR007848">
    <property type="entry name" value="Small_mtfrase_dom"/>
</dbReference>